<dbReference type="AlphaFoldDB" id="A0A1F6EY67"/>
<evidence type="ECO:0000313" key="1">
    <source>
        <dbReference type="EMBL" id="OGG78547.1"/>
    </source>
</evidence>
<proteinExistence type="predicted"/>
<comment type="caution">
    <text evidence="1">The sequence shown here is derived from an EMBL/GenBank/DDBJ whole genome shotgun (WGS) entry which is preliminary data.</text>
</comment>
<gene>
    <name evidence="1" type="ORF">A3A36_00175</name>
</gene>
<accession>A0A1F6EY67</accession>
<dbReference type="Proteomes" id="UP000178811">
    <property type="component" value="Unassembled WGS sequence"/>
</dbReference>
<evidence type="ECO:0000313" key="2">
    <source>
        <dbReference type="Proteomes" id="UP000178811"/>
    </source>
</evidence>
<name>A0A1F6EY67_9BACT</name>
<evidence type="ECO:0008006" key="3">
    <source>
        <dbReference type="Google" id="ProtNLM"/>
    </source>
</evidence>
<protein>
    <recommendedName>
        <fullName evidence="3">SHS2 domain-containing protein</fullName>
    </recommendedName>
</protein>
<dbReference type="EMBL" id="MFLW01000005">
    <property type="protein sequence ID" value="OGG78547.1"/>
    <property type="molecule type" value="Genomic_DNA"/>
</dbReference>
<sequence length="357" mass="39335">MSFSNIFFHKKHSESVVFIDIGASSVAGAYAHYAEGEVPALLYTRRLPIELHKDEPHETAMLRALHVLGDALIREGAPTLMRATGRGDAGTILVSIDAPWQETRVRAEKFEQKDPFIFSKSIVARALKETYVAMPGKVLADESIIGTTLNGYETHNPYGKKVHRAAIVILTSLIDERIANGIATTLRNLYHTKNVLLIAGSSLRYQTLRAVFPHESDMLILDATGSLTSIALVRKNFLVTVNEMSPASGPPAESSDAVTPDAWIQRIKDELVEIAKDFPLPRTIFLLAQESEIASLQKSLEAAKLGGLWLSDNPLTIVPVLASHMNGSIRQVTATPPDLPLLLMTLFWHYRTPEEKP</sequence>
<reference evidence="1 2" key="1">
    <citation type="journal article" date="2016" name="Nat. Commun.">
        <title>Thousands of microbial genomes shed light on interconnected biogeochemical processes in an aquifer system.</title>
        <authorList>
            <person name="Anantharaman K."/>
            <person name="Brown C.T."/>
            <person name="Hug L.A."/>
            <person name="Sharon I."/>
            <person name="Castelle C.J."/>
            <person name="Probst A.J."/>
            <person name="Thomas B.C."/>
            <person name="Singh A."/>
            <person name="Wilkins M.J."/>
            <person name="Karaoz U."/>
            <person name="Brodie E.L."/>
            <person name="Williams K.H."/>
            <person name="Hubbard S.S."/>
            <person name="Banfield J.F."/>
        </authorList>
    </citation>
    <scope>NUCLEOTIDE SEQUENCE [LARGE SCALE GENOMIC DNA]</scope>
</reference>
<organism evidence="1 2">
    <name type="scientific">Candidatus Kaiserbacteria bacterium RIFCSPLOWO2_01_FULL_52_12b</name>
    <dbReference type="NCBI Taxonomy" id="1798509"/>
    <lineage>
        <taxon>Bacteria</taxon>
        <taxon>Candidatus Kaiseribacteriota</taxon>
    </lineage>
</organism>